<evidence type="ECO:0000256" key="1">
    <source>
        <dbReference type="ARBA" id="ARBA00007446"/>
    </source>
</evidence>
<organism evidence="5">
    <name type="scientific">Towan virus</name>
    <dbReference type="NCBI Taxonomy" id="1892900"/>
    <lineage>
        <taxon>Viruses</taxon>
    </lineage>
</organism>
<keyword evidence="2" id="KW-0167">Capsid protein</keyword>
<feature type="compositionally biased region" description="Polar residues" evidence="3">
    <location>
        <begin position="1"/>
        <end position="14"/>
    </location>
</feature>
<dbReference type="GO" id="GO:0019028">
    <property type="term" value="C:viral capsid"/>
    <property type="evidence" value="ECO:0007669"/>
    <property type="project" value="UniProtKB-KW"/>
</dbReference>
<dbReference type="SUPFAM" id="SSF88633">
    <property type="entry name" value="Positive stranded ssRNA viruses"/>
    <property type="match status" value="1"/>
</dbReference>
<dbReference type="InterPro" id="IPR029053">
    <property type="entry name" value="Viral_coat"/>
</dbReference>
<dbReference type="GO" id="GO:0005198">
    <property type="term" value="F:structural molecule activity"/>
    <property type="evidence" value="ECO:0007669"/>
    <property type="project" value="InterPro"/>
</dbReference>
<feature type="compositionally biased region" description="Basic residues" evidence="3">
    <location>
        <begin position="15"/>
        <end position="28"/>
    </location>
</feature>
<accession>A0A1B3Q5T4</accession>
<proteinExistence type="inferred from homology"/>
<dbReference type="Gene3D" id="2.60.120.20">
    <property type="match status" value="1"/>
</dbReference>
<reference evidence="5" key="1">
    <citation type="submission" date="2016-04" db="EMBL/GenBank/DDBJ databases">
        <authorList>
            <person name="Evans L.H."/>
            <person name="Alamgir A."/>
            <person name="Owens N."/>
            <person name="Weber N.D."/>
            <person name="Virtaneva K."/>
            <person name="Barbian K."/>
            <person name="Babar A."/>
            <person name="Rosenke K."/>
        </authorList>
    </citation>
    <scope>NUCLEOTIDE SEQUENCE</scope>
    <source>
        <strain evidence="5">WP1</strain>
    </source>
</reference>
<evidence type="ECO:0000259" key="4">
    <source>
        <dbReference type="Pfam" id="PF00729"/>
    </source>
</evidence>
<dbReference type="EMBL" id="KX160089">
    <property type="protein sequence ID" value="AOG30798.1"/>
    <property type="molecule type" value="Genomic_RNA"/>
</dbReference>
<name>A0A1B3Q5T4_9VIRU</name>
<evidence type="ECO:0000256" key="3">
    <source>
        <dbReference type="SAM" id="MobiDB-lite"/>
    </source>
</evidence>
<dbReference type="InterPro" id="IPR000937">
    <property type="entry name" value="Capsid_prot_S-dom_vir"/>
</dbReference>
<evidence type="ECO:0000313" key="5">
    <source>
        <dbReference type="EMBL" id="AOG30798.1"/>
    </source>
</evidence>
<feature type="domain" description="Icosahedral viral capsid protein S" evidence="4">
    <location>
        <begin position="53"/>
        <end position="131"/>
    </location>
</feature>
<comment type="similarity">
    <text evidence="1">Belongs to the icosahedral plant coat protein family.</text>
</comment>
<feature type="region of interest" description="Disordered" evidence="3">
    <location>
        <begin position="1"/>
        <end position="28"/>
    </location>
</feature>
<protein>
    <submittedName>
        <fullName evidence="5">Gp3</fullName>
    </submittedName>
</protein>
<sequence>MSTRVSIATQSATKTKPKQNKKGRSKINMRKARRQLRMRRRSIPVAYSMRANAHASIVVRDTSASLTSVEIFPVTARQSGCALLIPMTPTKWSSTRTAQLAATYDSFRPLQCSVSWEPAVSTSTPGSIAIGTVFAGCRLPADNSWAQLSTALAATNGGMISTIWDHSSTSVSLQKNLRANLFPLYNVDPDDIPFWICVASNASSDSTLGYIVLKTKYTLRNPAVPGSKPPLSGRVEADFTHDSEKNTTTMSVPSAAFNRAVEIGQDIIFTFGQQLVNTASQIGVNILEGVIARVTASSGAAYQFSVDNSIATQSAIGYVIGVGSNF</sequence>
<evidence type="ECO:0000256" key="2">
    <source>
        <dbReference type="ARBA" id="ARBA00022561"/>
    </source>
</evidence>
<keyword evidence="2" id="KW-0946">Virion</keyword>
<dbReference type="Pfam" id="PF00729">
    <property type="entry name" value="Viral_coat"/>
    <property type="match status" value="1"/>
</dbReference>